<proteinExistence type="predicted"/>
<dbReference type="PIRSF" id="PIRSF017393">
    <property type="entry name" value="MTase_SAV2177"/>
    <property type="match status" value="1"/>
</dbReference>
<evidence type="ECO:0000313" key="2">
    <source>
        <dbReference type="Proteomes" id="UP000322244"/>
    </source>
</evidence>
<comment type="caution">
    <text evidence="1">The sequence shown here is derived from an EMBL/GenBank/DDBJ whole genome shotgun (WGS) entry which is preliminary data.</text>
</comment>
<accession>A0A5A7SFK2</accession>
<dbReference type="EMBL" id="VLNY01000004">
    <property type="protein sequence ID" value="KAA0023021.1"/>
    <property type="molecule type" value="Genomic_DNA"/>
</dbReference>
<dbReference type="Proteomes" id="UP000322244">
    <property type="component" value="Unassembled WGS sequence"/>
</dbReference>
<dbReference type="RefSeq" id="WP_149430279.1">
    <property type="nucleotide sequence ID" value="NZ_VLNY01000004.1"/>
</dbReference>
<dbReference type="OrthoDB" id="4134439at2"/>
<reference evidence="1 2" key="1">
    <citation type="submission" date="2019-07" db="EMBL/GenBank/DDBJ databases">
        <title>Rhodococcus cavernicolus sp. nov., isolated from a cave.</title>
        <authorList>
            <person name="Lee S.D."/>
        </authorList>
    </citation>
    <scope>NUCLEOTIDE SEQUENCE [LARGE SCALE GENOMIC DNA]</scope>
    <source>
        <strain evidence="1 2">C1-24</strain>
    </source>
</reference>
<name>A0A5A7SFK2_9NOCA</name>
<sequence>MDRPNWAPVGIDLSVPSASRIYDFYLGGSHNFRIDRQIARNAIEMWPELPQIMQENRAFLRRAVRYLAEAGIDQFIDIGSGIPTAGNVHEVAREVNPEARVVYVDCDPVAIAHSRAILAEHTETVVVQADLRNPESITNHENVRAAIDFTKPVGILIIAVLHFLDDSAKPADLIARLCSDLASGSYLAISHAGANIAPERAAEHVDLYKRTPTPMTMRTHDQVEALFGDFDLVAPGLVGLTQWRSEGPPSNAVPGFAGVGRKP</sequence>
<dbReference type="Gene3D" id="3.40.50.150">
    <property type="entry name" value="Vaccinia Virus protein VP39"/>
    <property type="match status" value="1"/>
</dbReference>
<evidence type="ECO:0008006" key="3">
    <source>
        <dbReference type="Google" id="ProtNLM"/>
    </source>
</evidence>
<evidence type="ECO:0000313" key="1">
    <source>
        <dbReference type="EMBL" id="KAA0023021.1"/>
    </source>
</evidence>
<dbReference type="Pfam" id="PF04672">
    <property type="entry name" value="Methyltransf_19"/>
    <property type="match status" value="1"/>
</dbReference>
<protein>
    <recommendedName>
        <fullName evidence="3">SAM-dependent methyltransferase</fullName>
    </recommendedName>
</protein>
<keyword evidence="2" id="KW-1185">Reference proteome</keyword>
<gene>
    <name evidence="1" type="ORF">FOY51_11030</name>
</gene>
<dbReference type="AlphaFoldDB" id="A0A5A7SFK2"/>
<dbReference type="SUPFAM" id="SSF53335">
    <property type="entry name" value="S-adenosyl-L-methionine-dependent methyltransferases"/>
    <property type="match status" value="1"/>
</dbReference>
<organism evidence="1 2">
    <name type="scientific">Antrihabitans cavernicola</name>
    <dbReference type="NCBI Taxonomy" id="2495913"/>
    <lineage>
        <taxon>Bacteria</taxon>
        <taxon>Bacillati</taxon>
        <taxon>Actinomycetota</taxon>
        <taxon>Actinomycetes</taxon>
        <taxon>Mycobacteriales</taxon>
        <taxon>Nocardiaceae</taxon>
        <taxon>Antrihabitans</taxon>
    </lineage>
</organism>
<dbReference type="InterPro" id="IPR029063">
    <property type="entry name" value="SAM-dependent_MTases_sf"/>
</dbReference>
<dbReference type="InterPro" id="IPR006764">
    <property type="entry name" value="SAM_dep_MeTrfase_SAV2177_type"/>
</dbReference>